<sequence length="208" mass="22635">MKEVKIYTIVSDQLSPPITGESFCTDMVRHSDYAELEAKYAVLTVDNDKAMESLKQADAVVKLAHEKFSALAAENEELKYQNPTLSAMMSCLDAFYADDDVPELAMMAAYNILRKSVGTPATDAFLAEVRASARNEGINYAASRLAAAFNHGFLDKPVSEVLDVTRMILSAKEDLANDPLPADDGLSGEYAEKSIEEWAAQLRKGGAA</sequence>
<dbReference type="Proteomes" id="UP000839816">
    <property type="component" value="Unassembled WGS sequence"/>
</dbReference>
<protein>
    <recommendedName>
        <fullName evidence="5">Eae-like protein</fullName>
    </recommendedName>
</protein>
<gene>
    <name evidence="4" type="ORF">CB695_17305</name>
    <name evidence="2" type="ORF">DS524_22835</name>
    <name evidence="1" type="ORF">EHE49_12220</name>
    <name evidence="3" type="ORF">GA754_22865</name>
</gene>
<evidence type="ECO:0000313" key="2">
    <source>
        <dbReference type="EMBL" id="EBR9858601.1"/>
    </source>
</evidence>
<evidence type="ECO:0000313" key="3">
    <source>
        <dbReference type="EMBL" id="EDD2825408.1"/>
    </source>
</evidence>
<evidence type="ECO:0008006" key="5">
    <source>
        <dbReference type="Google" id="ProtNLM"/>
    </source>
</evidence>
<evidence type="ECO:0000313" key="1">
    <source>
        <dbReference type="EMBL" id="EAC0257403.1"/>
    </source>
</evidence>
<accession>A0A5H6WSI7</accession>
<evidence type="ECO:0000313" key="4">
    <source>
        <dbReference type="EMBL" id="EDH8303230.1"/>
    </source>
</evidence>
<dbReference type="EMBL" id="AAMIYH010000017">
    <property type="protein sequence ID" value="EDH8303230.1"/>
    <property type="molecule type" value="Genomic_DNA"/>
</dbReference>
<comment type="caution">
    <text evidence="3">The sequence shown here is derived from an EMBL/GenBank/DDBJ whole genome shotgun (WGS) entry which is preliminary data.</text>
</comment>
<organism evidence="3">
    <name type="scientific">Salmonella enterica subsp. enterica serovar Chester</name>
    <dbReference type="NCBI Taxonomy" id="149386"/>
    <lineage>
        <taxon>Bacteria</taxon>
        <taxon>Pseudomonadati</taxon>
        <taxon>Pseudomonadota</taxon>
        <taxon>Gammaproteobacteria</taxon>
        <taxon>Enterobacterales</taxon>
        <taxon>Enterobacteriaceae</taxon>
        <taxon>Salmonella</taxon>
    </lineage>
</organism>
<name>A0A5H6WSI7_SALET</name>
<dbReference type="AlphaFoldDB" id="A0A5H6WSI7"/>
<proteinExistence type="predicted"/>
<dbReference type="EMBL" id="AALTSX010000031">
    <property type="protein sequence ID" value="EDD2825408.1"/>
    <property type="molecule type" value="Genomic_DNA"/>
</dbReference>
<dbReference type="EMBL" id="AAAGNC010000014">
    <property type="protein sequence ID" value="EAC0257403.1"/>
    <property type="molecule type" value="Genomic_DNA"/>
</dbReference>
<reference evidence="3" key="1">
    <citation type="submission" date="2019-10" db="EMBL/GenBank/DDBJ databases">
        <authorList>
            <person name="Ashton P.M."/>
            <person name="Dallman T."/>
            <person name="Nair S."/>
            <person name="De Pinna E."/>
            <person name="Peters T."/>
            <person name="Grant K."/>
        </authorList>
    </citation>
    <scope>NUCLEOTIDE SEQUENCE</scope>
    <source>
        <strain evidence="2">296838</strain>
        <strain evidence="4">368335</strain>
        <strain evidence="1">634658</strain>
        <strain evidence="3">816209</strain>
    </source>
</reference>
<dbReference type="EMBL" id="AAGUAT010000028">
    <property type="protein sequence ID" value="EBR9858601.1"/>
    <property type="molecule type" value="Genomic_DNA"/>
</dbReference>